<dbReference type="Gene3D" id="3.30.428.10">
    <property type="entry name" value="HIT-like"/>
    <property type="match status" value="1"/>
</dbReference>
<dbReference type="InterPro" id="IPR001310">
    <property type="entry name" value="Histidine_triad_HIT"/>
</dbReference>
<evidence type="ECO:0000313" key="6">
    <source>
        <dbReference type="EMBL" id="MCX2817793.1"/>
    </source>
</evidence>
<keyword evidence="7" id="KW-1185">Reference proteome</keyword>
<dbReference type="GO" id="GO:0003824">
    <property type="term" value="F:catalytic activity"/>
    <property type="evidence" value="ECO:0007669"/>
    <property type="project" value="InterPro"/>
</dbReference>
<dbReference type="Pfam" id="PF01230">
    <property type="entry name" value="HIT"/>
    <property type="match status" value="1"/>
</dbReference>
<feature type="domain" description="HIT" evidence="5">
    <location>
        <begin position="5"/>
        <end position="111"/>
    </location>
</feature>
<evidence type="ECO:0000313" key="7">
    <source>
        <dbReference type="Proteomes" id="UP001149411"/>
    </source>
</evidence>
<feature type="active site" description="Tele-AMP-histidine intermediate" evidence="1">
    <location>
        <position position="98"/>
    </location>
</feature>
<dbReference type="SUPFAM" id="SSF54197">
    <property type="entry name" value="HIT-like"/>
    <property type="match status" value="1"/>
</dbReference>
<dbReference type="PROSITE" id="PS51084">
    <property type="entry name" value="HIT_2"/>
    <property type="match status" value="1"/>
</dbReference>
<dbReference type="RefSeq" id="WP_266085275.1">
    <property type="nucleotide sequence ID" value="NZ_RKLV01000001.1"/>
</dbReference>
<feature type="region of interest" description="Disordered" evidence="4">
    <location>
        <begin position="104"/>
        <end position="138"/>
    </location>
</feature>
<comment type="caution">
    <text evidence="6">The sequence shown here is derived from an EMBL/GenBank/DDBJ whole genome shotgun (WGS) entry which is preliminary data.</text>
</comment>
<evidence type="ECO:0000256" key="1">
    <source>
        <dbReference type="PIRSR" id="PIRSR601310-1"/>
    </source>
</evidence>
<dbReference type="PANTHER" id="PTHR46648">
    <property type="entry name" value="HIT FAMILY PROTEIN 1"/>
    <property type="match status" value="1"/>
</dbReference>
<dbReference type="Proteomes" id="UP001149411">
    <property type="component" value="Unassembled WGS sequence"/>
</dbReference>
<dbReference type="GO" id="GO:0009117">
    <property type="term" value="P:nucleotide metabolic process"/>
    <property type="evidence" value="ECO:0007669"/>
    <property type="project" value="TreeGrafter"/>
</dbReference>
<evidence type="ECO:0000256" key="2">
    <source>
        <dbReference type="PIRSR" id="PIRSR601310-3"/>
    </source>
</evidence>
<dbReference type="InterPro" id="IPR039384">
    <property type="entry name" value="HINT"/>
</dbReference>
<organism evidence="6 7">
    <name type="scientific">Halorutilus salinus</name>
    <dbReference type="NCBI Taxonomy" id="2487751"/>
    <lineage>
        <taxon>Archaea</taxon>
        <taxon>Methanobacteriati</taxon>
        <taxon>Methanobacteriota</taxon>
        <taxon>Stenosarchaea group</taxon>
        <taxon>Halobacteria</taxon>
        <taxon>Halorutilales</taxon>
        <taxon>Halorutilaceae</taxon>
        <taxon>Halorutilus</taxon>
    </lineage>
</organism>
<protein>
    <submittedName>
        <fullName evidence="6">HIT family protein</fullName>
    </submittedName>
</protein>
<evidence type="ECO:0000256" key="3">
    <source>
        <dbReference type="PROSITE-ProRule" id="PRU00464"/>
    </source>
</evidence>
<evidence type="ECO:0000256" key="4">
    <source>
        <dbReference type="SAM" id="MobiDB-lite"/>
    </source>
</evidence>
<evidence type="ECO:0000259" key="5">
    <source>
        <dbReference type="PROSITE" id="PS51084"/>
    </source>
</evidence>
<dbReference type="EMBL" id="RKLV01000001">
    <property type="protein sequence ID" value="MCX2817793.1"/>
    <property type="molecule type" value="Genomic_DNA"/>
</dbReference>
<sequence>MTDCVFCSILDDEIPSYGVYEDDETYAFLDANPLARGHTLVIPKTHAETLGDLDDGGKAVFETTRRLAPRTADAVDAPAYNLGLNNGEEAGQEVPHAHMHIVPRFDGDGGGPIHALQPSPPSIDDEELAEIADSVRDA</sequence>
<reference evidence="6" key="1">
    <citation type="submission" date="2022-09" db="EMBL/GenBank/DDBJ databases">
        <title>Haloadaptaus new haloarchaeum isolated from saline soil.</title>
        <authorList>
            <person name="Duran-Viseras A."/>
            <person name="Sanchez-Porro C."/>
            <person name="Ventosa A."/>
        </authorList>
    </citation>
    <scope>NUCLEOTIDE SEQUENCE</scope>
    <source>
        <strain evidence="6">F3-133</strain>
    </source>
</reference>
<dbReference type="InterPro" id="IPR036265">
    <property type="entry name" value="HIT-like_sf"/>
</dbReference>
<accession>A0A9Q4GHH3</accession>
<dbReference type="PRINTS" id="PR00332">
    <property type="entry name" value="HISTRIAD"/>
</dbReference>
<dbReference type="CDD" id="cd01277">
    <property type="entry name" value="HINT_subgroup"/>
    <property type="match status" value="1"/>
</dbReference>
<feature type="short sequence motif" description="Histidine triad motif" evidence="2 3">
    <location>
        <begin position="96"/>
        <end position="100"/>
    </location>
</feature>
<name>A0A9Q4GHH3_9EURY</name>
<dbReference type="PANTHER" id="PTHR46648:SF1">
    <property type="entry name" value="ADENOSINE 5'-MONOPHOSPHORAMIDASE HNT1"/>
    <property type="match status" value="1"/>
</dbReference>
<proteinExistence type="predicted"/>
<gene>
    <name evidence="6" type="ORF">EGH25_00235</name>
</gene>
<dbReference type="InterPro" id="IPR011146">
    <property type="entry name" value="HIT-like"/>
</dbReference>
<dbReference type="AlphaFoldDB" id="A0A9Q4GHH3"/>